<dbReference type="InterPro" id="IPR005122">
    <property type="entry name" value="Uracil-DNA_glycosylase-like"/>
</dbReference>
<gene>
    <name evidence="13" type="ORF">AABB31_07850</name>
</gene>
<comment type="similarity">
    <text evidence="2">Belongs to the uracil-DNA glycosylase (UDG) superfamily. Type 4 (UDGa) family.</text>
</comment>
<reference evidence="13" key="1">
    <citation type="submission" date="2024-08" db="EMBL/GenBank/DDBJ databases">
        <title>Phylogenomic analyses of a clade within the roseobacter group suggest taxonomic reassignments of species of the genera Aestuariivita, Citreicella, Loktanella, Nautella, Pelagibaca, Ruegeria, Thalassobius, Thiobacimonas and Tropicibacter, and the proposal o.</title>
        <authorList>
            <person name="Jeon C.O."/>
        </authorList>
    </citation>
    <scope>NUCLEOTIDE SEQUENCE</scope>
    <source>
        <strain evidence="13">SS1-5</strain>
    </source>
</reference>
<evidence type="ECO:0000256" key="10">
    <source>
        <dbReference type="ARBA" id="ARBA00023014"/>
    </source>
</evidence>
<dbReference type="GO" id="GO:0004844">
    <property type="term" value="F:uracil DNA N-glycosylase activity"/>
    <property type="evidence" value="ECO:0007669"/>
    <property type="project" value="UniProtKB-EC"/>
</dbReference>
<dbReference type="NCBIfam" id="TIGR00758">
    <property type="entry name" value="UDG_fam4"/>
    <property type="match status" value="1"/>
</dbReference>
<dbReference type="InterPro" id="IPR005273">
    <property type="entry name" value="Ura-DNA_glyco_family4"/>
</dbReference>
<keyword evidence="9" id="KW-0408">Iron</keyword>
<comment type="catalytic activity">
    <reaction evidence="1">
        <text>Hydrolyzes single-stranded DNA or mismatched double-stranded DNA and polynucleotides, releasing free uracil.</text>
        <dbReference type="EC" id="3.2.2.27"/>
    </reaction>
</comment>
<keyword evidence="11" id="KW-0234">DNA repair</keyword>
<proteinExistence type="inferred from homology"/>
<keyword evidence="14" id="KW-1185">Reference proteome</keyword>
<dbReference type="InterPro" id="IPR036895">
    <property type="entry name" value="Uracil-DNA_glycosylase-like_sf"/>
</dbReference>
<evidence type="ECO:0000256" key="1">
    <source>
        <dbReference type="ARBA" id="ARBA00001400"/>
    </source>
</evidence>
<dbReference type="GO" id="GO:0046872">
    <property type="term" value="F:metal ion binding"/>
    <property type="evidence" value="ECO:0007669"/>
    <property type="project" value="UniProtKB-KW"/>
</dbReference>
<keyword evidence="6" id="KW-0479">Metal-binding</keyword>
<dbReference type="PANTHER" id="PTHR33693:SF1">
    <property type="entry name" value="TYPE-4 URACIL-DNA GLYCOSYLASE"/>
    <property type="match status" value="1"/>
</dbReference>
<dbReference type="GO" id="GO:0051539">
    <property type="term" value="F:4 iron, 4 sulfur cluster binding"/>
    <property type="evidence" value="ECO:0007669"/>
    <property type="project" value="UniProtKB-KW"/>
</dbReference>
<evidence type="ECO:0000313" key="14">
    <source>
        <dbReference type="Proteomes" id="UP001470809"/>
    </source>
</evidence>
<sequence>MESANTYWADRSALEWQVELGATDAIGDAPVDRYALEVAAPKPKAPAAPKTPPPVPQPAEIDAPALAAQAAATATDLAALSSAMQAFEFCDLKQGARSFVFCDGQPSARVMIVGEAPGRDEDRAGKPFVGRAGQLLDLMLAAIDLDRAHADPAQAVYITNVLPWRPPSNRAPDKAEIAMMLPFLERHITLADPDVIVLMGNIPCQALLSRTGITRMRGSWVEVLGKPCMPMFHPAYLLRNPPAKREAWADLLALKARLRGDAGA</sequence>
<keyword evidence="13" id="KW-0326">Glycosidase</keyword>
<evidence type="ECO:0000256" key="6">
    <source>
        <dbReference type="ARBA" id="ARBA00022723"/>
    </source>
</evidence>
<dbReference type="Gene3D" id="3.40.470.10">
    <property type="entry name" value="Uracil-DNA glycosylase-like domain"/>
    <property type="match status" value="1"/>
</dbReference>
<evidence type="ECO:0000256" key="7">
    <source>
        <dbReference type="ARBA" id="ARBA00022763"/>
    </source>
</evidence>
<dbReference type="SMART" id="SM00986">
    <property type="entry name" value="UDG"/>
    <property type="match status" value="1"/>
</dbReference>
<dbReference type="PANTHER" id="PTHR33693">
    <property type="entry name" value="TYPE-5 URACIL-DNA GLYCOSYLASE"/>
    <property type="match status" value="1"/>
</dbReference>
<keyword evidence="7" id="KW-0227">DNA damage</keyword>
<organism evidence="13 14">
    <name type="scientific">Yoonia rhodophyticola</name>
    <dbReference type="NCBI Taxonomy" id="3137370"/>
    <lineage>
        <taxon>Bacteria</taxon>
        <taxon>Pseudomonadati</taxon>
        <taxon>Pseudomonadota</taxon>
        <taxon>Alphaproteobacteria</taxon>
        <taxon>Rhodobacterales</taxon>
        <taxon>Paracoccaceae</taxon>
        <taxon>Yoonia</taxon>
    </lineage>
</organism>
<evidence type="ECO:0000256" key="2">
    <source>
        <dbReference type="ARBA" id="ARBA00006521"/>
    </source>
</evidence>
<evidence type="ECO:0000256" key="4">
    <source>
        <dbReference type="ARBA" id="ARBA00019403"/>
    </source>
</evidence>
<protein>
    <recommendedName>
        <fullName evidence="4">Type-4 uracil-DNA glycosylase</fullName>
        <ecNumber evidence="3">3.2.2.27</ecNumber>
    </recommendedName>
</protein>
<dbReference type="Proteomes" id="UP001470809">
    <property type="component" value="Chromosome"/>
</dbReference>
<dbReference type="SUPFAM" id="SSF52141">
    <property type="entry name" value="Uracil-DNA glycosylase-like"/>
    <property type="match status" value="1"/>
</dbReference>
<evidence type="ECO:0000259" key="12">
    <source>
        <dbReference type="SMART" id="SM00986"/>
    </source>
</evidence>
<dbReference type="RefSeq" id="WP_342078068.1">
    <property type="nucleotide sequence ID" value="NZ_CP151767.2"/>
</dbReference>
<dbReference type="EC" id="3.2.2.27" evidence="3"/>
<evidence type="ECO:0000256" key="11">
    <source>
        <dbReference type="ARBA" id="ARBA00023204"/>
    </source>
</evidence>
<dbReference type="AlphaFoldDB" id="A0AAN0NJS3"/>
<dbReference type="KEGG" id="yrh:AABB31_07850"/>
<dbReference type="EMBL" id="CP151767">
    <property type="protein sequence ID" value="WZU68777.1"/>
    <property type="molecule type" value="Genomic_DNA"/>
</dbReference>
<keyword evidence="8 13" id="KW-0378">Hydrolase</keyword>
<evidence type="ECO:0000256" key="8">
    <source>
        <dbReference type="ARBA" id="ARBA00022801"/>
    </source>
</evidence>
<keyword evidence="5" id="KW-0004">4Fe-4S</keyword>
<dbReference type="CDD" id="cd10030">
    <property type="entry name" value="UDG-F4_TTUDGA_SPO1dp_like"/>
    <property type="match status" value="1"/>
</dbReference>
<accession>A0AAN0NJS3</accession>
<name>A0AAN0NJS3_9RHOB</name>
<feature type="domain" description="Uracil-DNA glycosylase-like" evidence="12">
    <location>
        <begin position="101"/>
        <end position="252"/>
    </location>
</feature>
<dbReference type="SMART" id="SM00987">
    <property type="entry name" value="UreE_C"/>
    <property type="match status" value="1"/>
</dbReference>
<keyword evidence="10" id="KW-0411">Iron-sulfur</keyword>
<dbReference type="InterPro" id="IPR051536">
    <property type="entry name" value="UDG_Type-4/5"/>
</dbReference>
<dbReference type="GO" id="GO:0006281">
    <property type="term" value="P:DNA repair"/>
    <property type="evidence" value="ECO:0007669"/>
    <property type="project" value="UniProtKB-KW"/>
</dbReference>
<dbReference type="Pfam" id="PF03167">
    <property type="entry name" value="UDG"/>
    <property type="match status" value="1"/>
</dbReference>
<evidence type="ECO:0000313" key="13">
    <source>
        <dbReference type="EMBL" id="WZU68777.1"/>
    </source>
</evidence>
<evidence type="ECO:0000256" key="3">
    <source>
        <dbReference type="ARBA" id="ARBA00012030"/>
    </source>
</evidence>
<evidence type="ECO:0000256" key="5">
    <source>
        <dbReference type="ARBA" id="ARBA00022485"/>
    </source>
</evidence>
<evidence type="ECO:0000256" key="9">
    <source>
        <dbReference type="ARBA" id="ARBA00023004"/>
    </source>
</evidence>